<feature type="transmembrane region" description="Helical" evidence="1">
    <location>
        <begin position="123"/>
        <end position="143"/>
    </location>
</feature>
<dbReference type="InterPro" id="IPR000326">
    <property type="entry name" value="PAP2/HPO"/>
</dbReference>
<feature type="domain" description="Phosphatidic acid phosphatase type 2/haloperoxidase" evidence="2">
    <location>
        <begin position="54"/>
        <end position="164"/>
    </location>
</feature>
<proteinExistence type="predicted"/>
<dbReference type="EMBL" id="JAUKVY010000017">
    <property type="protein sequence ID" value="MDO1535009.1"/>
    <property type="molecule type" value="Genomic_DNA"/>
</dbReference>
<keyword evidence="4" id="KW-1185">Reference proteome</keyword>
<dbReference type="SUPFAM" id="SSF48317">
    <property type="entry name" value="Acid phosphatase/Vanadium-dependent haloperoxidase"/>
    <property type="match status" value="1"/>
</dbReference>
<evidence type="ECO:0000256" key="1">
    <source>
        <dbReference type="SAM" id="Phobius"/>
    </source>
</evidence>
<evidence type="ECO:0000313" key="4">
    <source>
        <dbReference type="Proteomes" id="UP001169027"/>
    </source>
</evidence>
<feature type="transmembrane region" description="Helical" evidence="1">
    <location>
        <begin position="53"/>
        <end position="77"/>
    </location>
</feature>
<dbReference type="Gene3D" id="1.20.144.10">
    <property type="entry name" value="Phosphatidic acid phosphatase type 2/haloperoxidase"/>
    <property type="match status" value="1"/>
</dbReference>
<evidence type="ECO:0000313" key="3">
    <source>
        <dbReference type="EMBL" id="MDO1535009.1"/>
    </source>
</evidence>
<keyword evidence="1" id="KW-1133">Transmembrane helix</keyword>
<comment type="caution">
    <text evidence="3">The sequence shown here is derived from an EMBL/GenBank/DDBJ whole genome shotgun (WGS) entry which is preliminary data.</text>
</comment>
<keyword evidence="1" id="KW-0472">Membrane</keyword>
<evidence type="ECO:0000259" key="2">
    <source>
        <dbReference type="SMART" id="SM00014"/>
    </source>
</evidence>
<reference evidence="3" key="1">
    <citation type="submission" date="2023-06" db="EMBL/GenBank/DDBJ databases">
        <authorList>
            <person name="Jiang Y."/>
            <person name="Liu Q."/>
        </authorList>
    </citation>
    <scope>NUCLEOTIDE SEQUENCE</scope>
    <source>
        <strain evidence="3">CGMCC 1.12090</strain>
    </source>
</reference>
<feature type="transmembrane region" description="Helical" evidence="1">
    <location>
        <begin position="22"/>
        <end position="46"/>
    </location>
</feature>
<keyword evidence="1" id="KW-0812">Transmembrane</keyword>
<dbReference type="Proteomes" id="UP001169027">
    <property type="component" value="Unassembled WGS sequence"/>
</dbReference>
<gene>
    <name evidence="3" type="ORF">Q2T77_22195</name>
</gene>
<accession>A0ABT8S9N0</accession>
<dbReference type="RefSeq" id="WP_301812746.1">
    <property type="nucleotide sequence ID" value="NZ_JAUJZH010000017.1"/>
</dbReference>
<feature type="transmembrane region" description="Helical" evidence="1">
    <location>
        <begin position="97"/>
        <end position="116"/>
    </location>
</feature>
<protein>
    <submittedName>
        <fullName evidence="3">Phosphatase PAP2 family protein</fullName>
    </submittedName>
</protein>
<feature type="transmembrane region" description="Helical" evidence="1">
    <location>
        <begin position="149"/>
        <end position="170"/>
    </location>
</feature>
<sequence length="194" mass="20267">MQDVNISLFQWLGAGHSPDAQFLWLATLLAEGTSWLCLALLAVAAWRQPAQRGYLMATLAAAGAASLAAHALAQALNLPRPFVAGLSPNYIAHGARGSLPSAHASVMFTLALVLCLRPALRTLGLAVFAIALVTGWARIYVGAHFPFDIAAGLALAIVITGVFWVLAIGVRRIVVPLIARDDARSAKPTGTPAA</sequence>
<dbReference type="SMART" id="SM00014">
    <property type="entry name" value="acidPPc"/>
    <property type="match status" value="1"/>
</dbReference>
<name>A0ABT8S9N0_9BURK</name>
<organism evidence="3 4">
    <name type="scientific">Variovorax ginsengisoli</name>
    <dbReference type="NCBI Taxonomy" id="363844"/>
    <lineage>
        <taxon>Bacteria</taxon>
        <taxon>Pseudomonadati</taxon>
        <taxon>Pseudomonadota</taxon>
        <taxon>Betaproteobacteria</taxon>
        <taxon>Burkholderiales</taxon>
        <taxon>Comamonadaceae</taxon>
        <taxon>Variovorax</taxon>
    </lineage>
</organism>
<dbReference type="InterPro" id="IPR036938">
    <property type="entry name" value="PAP2/HPO_sf"/>
</dbReference>
<dbReference type="Pfam" id="PF01569">
    <property type="entry name" value="PAP2"/>
    <property type="match status" value="1"/>
</dbReference>